<name>A0A2L0ENX9_SORCE</name>
<dbReference type="InterPro" id="IPR029058">
    <property type="entry name" value="AB_hydrolase_fold"/>
</dbReference>
<accession>A0A2L0ENX9</accession>
<reference evidence="2 3" key="1">
    <citation type="submission" date="2015-09" db="EMBL/GenBank/DDBJ databases">
        <title>Sorangium comparison.</title>
        <authorList>
            <person name="Zaburannyi N."/>
            <person name="Bunk B."/>
            <person name="Overmann J."/>
            <person name="Mueller R."/>
        </authorList>
    </citation>
    <scope>NUCLEOTIDE SEQUENCE [LARGE SCALE GENOMIC DNA]</scope>
    <source>
        <strain evidence="2 3">So ce26</strain>
    </source>
</reference>
<dbReference type="GO" id="GO:0004806">
    <property type="term" value="F:triacylglycerol lipase activity"/>
    <property type="evidence" value="ECO:0007669"/>
    <property type="project" value="InterPro"/>
</dbReference>
<evidence type="ECO:0000313" key="3">
    <source>
        <dbReference type="Proteomes" id="UP000238348"/>
    </source>
</evidence>
<dbReference type="Proteomes" id="UP000238348">
    <property type="component" value="Chromosome"/>
</dbReference>
<protein>
    <recommendedName>
        <fullName evidence="1">Fungal lipase-type domain-containing protein</fullName>
    </recommendedName>
</protein>
<organism evidence="2 3">
    <name type="scientific">Sorangium cellulosum</name>
    <name type="common">Polyangium cellulosum</name>
    <dbReference type="NCBI Taxonomy" id="56"/>
    <lineage>
        <taxon>Bacteria</taxon>
        <taxon>Pseudomonadati</taxon>
        <taxon>Myxococcota</taxon>
        <taxon>Polyangia</taxon>
        <taxon>Polyangiales</taxon>
        <taxon>Polyangiaceae</taxon>
        <taxon>Sorangium</taxon>
    </lineage>
</organism>
<dbReference type="PANTHER" id="PTHR46086:SF3">
    <property type="entry name" value="TRIACYLGLYCEROL LIPASE OBL1"/>
    <property type="match status" value="1"/>
</dbReference>
<dbReference type="Gene3D" id="3.40.50.1820">
    <property type="entry name" value="alpha/beta hydrolase"/>
    <property type="match status" value="1"/>
</dbReference>
<dbReference type="EMBL" id="CP012673">
    <property type="protein sequence ID" value="AUX41013.1"/>
    <property type="molecule type" value="Genomic_DNA"/>
</dbReference>
<dbReference type="SUPFAM" id="SSF53474">
    <property type="entry name" value="alpha/beta-Hydrolases"/>
    <property type="match status" value="1"/>
</dbReference>
<dbReference type="InterPro" id="IPR044819">
    <property type="entry name" value="OBL-like"/>
</dbReference>
<dbReference type="AlphaFoldDB" id="A0A2L0ENX9"/>
<dbReference type="PANTHER" id="PTHR46086">
    <property type="entry name" value="ALPHA/BETA-HYDROLASES SUPERFAMILY PROTEIN"/>
    <property type="match status" value="1"/>
</dbReference>
<proteinExistence type="predicted"/>
<sequence>MHITAVHTIGVGSTGAPISDASRQNILRLLRTEEGVYDRAHARTLSVLSAWTYSDEGTFAAVMSRRRLEGCDYVEISTRNDALFFDTSAVLVQSPGRKLTILSFRGTQPQNAINWLTGVSARAEYFPAGGKVHGGFQRGLRSTWPVLQELLLAALNARPICDALAHSREKYLSPCGAAKPEAPVSMVPAPITDAIPEEKELLPSLYITGHSLGGALAVLAAALLYAQADAGVFGRDRRQVRSWIRGVYTYGQPMVGDAAFASMNGDLGKKLFRHVYRRDIVPRLPPRIMGDFMHFGQQYDSSEASWMPGTRPARQAISLGLSNLVGVLSWFTQDVVPLQWVRLPFSWGDHSPLNYMRTSLEAAPGEEFD</sequence>
<gene>
    <name evidence="2" type="ORF">SOCE26_024170</name>
</gene>
<dbReference type="CDD" id="cd00519">
    <property type="entry name" value="Lipase_3"/>
    <property type="match status" value="1"/>
</dbReference>
<evidence type="ECO:0000259" key="1">
    <source>
        <dbReference type="Pfam" id="PF01764"/>
    </source>
</evidence>
<evidence type="ECO:0000313" key="2">
    <source>
        <dbReference type="EMBL" id="AUX41013.1"/>
    </source>
</evidence>
<dbReference type="Pfam" id="PF01764">
    <property type="entry name" value="Lipase_3"/>
    <property type="match status" value="1"/>
</dbReference>
<dbReference type="InterPro" id="IPR002921">
    <property type="entry name" value="Fungal_lipase-type"/>
</dbReference>
<dbReference type="GO" id="GO:0006629">
    <property type="term" value="P:lipid metabolic process"/>
    <property type="evidence" value="ECO:0007669"/>
    <property type="project" value="InterPro"/>
</dbReference>
<feature type="domain" description="Fungal lipase-type" evidence="1">
    <location>
        <begin position="102"/>
        <end position="287"/>
    </location>
</feature>